<dbReference type="PANTHER" id="PTHR43300">
    <property type="entry name" value="ACETYLTRANSFERASE"/>
    <property type="match status" value="1"/>
</dbReference>
<protein>
    <submittedName>
        <fullName evidence="3">Sugar O-acyltransferase (Sialic acid O-acetyltransferase NeuD family)</fullName>
    </submittedName>
</protein>
<evidence type="ECO:0000256" key="1">
    <source>
        <dbReference type="ARBA" id="ARBA00007274"/>
    </source>
</evidence>
<dbReference type="EMBL" id="VLKR01000019">
    <property type="protein sequence ID" value="TWI17902.1"/>
    <property type="molecule type" value="Genomic_DNA"/>
</dbReference>
<dbReference type="Gene3D" id="3.40.50.20">
    <property type="match status" value="1"/>
</dbReference>
<dbReference type="InterPro" id="IPR050179">
    <property type="entry name" value="Trans_hexapeptide_repeat"/>
</dbReference>
<dbReference type="InterPro" id="IPR011004">
    <property type="entry name" value="Trimer_LpxA-like_sf"/>
</dbReference>
<keyword evidence="3" id="KW-0012">Acyltransferase</keyword>
<evidence type="ECO:0000259" key="2">
    <source>
        <dbReference type="Pfam" id="PF17836"/>
    </source>
</evidence>
<comment type="similarity">
    <text evidence="1">Belongs to the transferase hexapeptide repeat family.</text>
</comment>
<sequence length="179" mass="19452">MRKKNTMLYIYGATAHAKTAVDVAEDLAIEIGGLIDKSLLIEDVFDYEVQLHHESKGTEENFFVAVKNPGLRQRIVSENANWNFQTLIHPKAYVSKRAEIGEGTIILPGASIAPDVQIGNHCVIAGSAVIESNTIIEDFVNIGPNVSIGANVLVGRGSEIKANTRIEDEETIPKESIIA</sequence>
<feature type="domain" description="PglD N-terminal" evidence="2">
    <location>
        <begin position="8"/>
        <end position="77"/>
    </location>
</feature>
<dbReference type="Pfam" id="PF00132">
    <property type="entry name" value="Hexapep"/>
    <property type="match status" value="2"/>
</dbReference>
<comment type="caution">
    <text evidence="3">The sequence shown here is derived from an EMBL/GenBank/DDBJ whole genome shotgun (WGS) entry which is preliminary data.</text>
</comment>
<gene>
    <name evidence="3" type="ORF">IQ31_03465</name>
</gene>
<reference evidence="3 4" key="1">
    <citation type="journal article" date="2015" name="Stand. Genomic Sci.">
        <title>Genomic Encyclopedia of Bacterial and Archaeal Type Strains, Phase III: the genomes of soil and plant-associated and newly described type strains.</title>
        <authorList>
            <person name="Whitman W.B."/>
            <person name="Woyke T."/>
            <person name="Klenk H.P."/>
            <person name="Zhou Y."/>
            <person name="Lilburn T.G."/>
            <person name="Beck B.J."/>
            <person name="De Vos P."/>
            <person name="Vandamme P."/>
            <person name="Eisen J.A."/>
            <person name="Garrity G."/>
            <person name="Hugenholtz P."/>
            <person name="Kyrpides N.C."/>
        </authorList>
    </citation>
    <scope>NUCLEOTIDE SEQUENCE [LARGE SCALE GENOMIC DNA]</scope>
    <source>
        <strain evidence="3 4">CGMCC 1.6855</strain>
    </source>
</reference>
<dbReference type="InterPro" id="IPR041561">
    <property type="entry name" value="PglD_N"/>
</dbReference>
<organism evidence="3 4">
    <name type="scientific">Sphingobacterium siyangense</name>
    <dbReference type="NCBI Taxonomy" id="459529"/>
    <lineage>
        <taxon>Bacteria</taxon>
        <taxon>Pseudomonadati</taxon>
        <taxon>Bacteroidota</taxon>
        <taxon>Sphingobacteriia</taxon>
        <taxon>Sphingobacteriales</taxon>
        <taxon>Sphingobacteriaceae</taxon>
        <taxon>Sphingobacterium</taxon>
    </lineage>
</organism>
<evidence type="ECO:0000313" key="4">
    <source>
        <dbReference type="Proteomes" id="UP000315908"/>
    </source>
</evidence>
<dbReference type="GO" id="GO:0016746">
    <property type="term" value="F:acyltransferase activity"/>
    <property type="evidence" value="ECO:0007669"/>
    <property type="project" value="UniProtKB-KW"/>
</dbReference>
<proteinExistence type="inferred from homology"/>
<keyword evidence="3" id="KW-0808">Transferase</keyword>
<accession>A0A562MDG1</accession>
<dbReference type="Gene3D" id="2.160.10.10">
    <property type="entry name" value="Hexapeptide repeat proteins"/>
    <property type="match status" value="1"/>
</dbReference>
<evidence type="ECO:0000313" key="3">
    <source>
        <dbReference type="EMBL" id="TWI17902.1"/>
    </source>
</evidence>
<dbReference type="SUPFAM" id="SSF51161">
    <property type="entry name" value="Trimeric LpxA-like enzymes"/>
    <property type="match status" value="1"/>
</dbReference>
<dbReference type="InterPro" id="IPR001451">
    <property type="entry name" value="Hexapep"/>
</dbReference>
<dbReference type="Proteomes" id="UP000315908">
    <property type="component" value="Unassembled WGS sequence"/>
</dbReference>
<dbReference type="PANTHER" id="PTHR43300:SF7">
    <property type="entry name" value="UDP-N-ACETYLBACILLOSAMINE N-ACETYLTRANSFERASE"/>
    <property type="match status" value="1"/>
</dbReference>
<name>A0A562MDG1_9SPHI</name>
<dbReference type="AlphaFoldDB" id="A0A562MDG1"/>
<dbReference type="Pfam" id="PF17836">
    <property type="entry name" value="PglD_N"/>
    <property type="match status" value="1"/>
</dbReference>